<feature type="domain" description="Fibronectin type-III" evidence="5">
    <location>
        <begin position="1"/>
        <end position="42"/>
    </location>
</feature>
<dbReference type="Gene3D" id="2.60.40.10">
    <property type="entry name" value="Immunoglobulins"/>
    <property type="match status" value="3"/>
</dbReference>
<dbReference type="Pfam" id="PF00041">
    <property type="entry name" value="fn3"/>
    <property type="match status" value="1"/>
</dbReference>
<evidence type="ECO:0000256" key="2">
    <source>
        <dbReference type="ARBA" id="ARBA00023319"/>
    </source>
</evidence>
<keyword evidence="1" id="KW-0677">Repeat</keyword>
<feature type="region of interest" description="Disordered" evidence="3">
    <location>
        <begin position="23"/>
        <end position="51"/>
    </location>
</feature>
<dbReference type="PANTHER" id="PTHR14340:SF9">
    <property type="entry name" value="FIBRONECTIN TYPE-III DOMAIN-CONTAINING PROTEIN"/>
    <property type="match status" value="1"/>
</dbReference>
<dbReference type="SMART" id="SM00409">
    <property type="entry name" value="IG"/>
    <property type="match status" value="1"/>
</dbReference>
<dbReference type="InterPro" id="IPR036179">
    <property type="entry name" value="Ig-like_dom_sf"/>
</dbReference>
<evidence type="ECO:0000259" key="4">
    <source>
        <dbReference type="PROSITE" id="PS50835"/>
    </source>
</evidence>
<evidence type="ECO:0008006" key="9">
    <source>
        <dbReference type="Google" id="ProtNLM"/>
    </source>
</evidence>
<dbReference type="EMBL" id="CAJOBJ010351955">
    <property type="protein sequence ID" value="CAF5209425.1"/>
    <property type="molecule type" value="Genomic_DNA"/>
</dbReference>
<dbReference type="Pfam" id="PF07679">
    <property type="entry name" value="I-set"/>
    <property type="match status" value="1"/>
</dbReference>
<comment type="caution">
    <text evidence="6">The sequence shown here is derived from an EMBL/GenBank/DDBJ whole genome shotgun (WGS) entry which is preliminary data.</text>
</comment>
<dbReference type="Proteomes" id="UP000681720">
    <property type="component" value="Unassembled WGS sequence"/>
</dbReference>
<keyword evidence="2" id="KW-0393">Immunoglobulin domain</keyword>
<dbReference type="InterPro" id="IPR003961">
    <property type="entry name" value="FN3_dom"/>
</dbReference>
<feature type="domain" description="Fibronectin type-III" evidence="5">
    <location>
        <begin position="148"/>
        <end position="196"/>
    </location>
</feature>
<dbReference type="InterPro" id="IPR013098">
    <property type="entry name" value="Ig_I-set"/>
</dbReference>
<evidence type="ECO:0000256" key="1">
    <source>
        <dbReference type="ARBA" id="ARBA00022737"/>
    </source>
</evidence>
<dbReference type="PROSITE" id="PS50853">
    <property type="entry name" value="FN3"/>
    <property type="match status" value="2"/>
</dbReference>
<evidence type="ECO:0000313" key="6">
    <source>
        <dbReference type="EMBL" id="CAF5135036.1"/>
    </source>
</evidence>
<feature type="non-terminal residue" evidence="6">
    <location>
        <position position="196"/>
    </location>
</feature>
<evidence type="ECO:0000259" key="5">
    <source>
        <dbReference type="PROSITE" id="PS50853"/>
    </source>
</evidence>
<dbReference type="FunFam" id="2.60.40.10:FF:000051">
    <property type="entry name" value="Uncharacterized protein, isoform J"/>
    <property type="match status" value="1"/>
</dbReference>
<evidence type="ECO:0000256" key="3">
    <source>
        <dbReference type="SAM" id="MobiDB-lite"/>
    </source>
</evidence>
<dbReference type="CDD" id="cd05748">
    <property type="entry name" value="Ig_Titin_like"/>
    <property type="match status" value="1"/>
</dbReference>
<gene>
    <name evidence="6" type="ORF">BYL167_LOCUS69175</name>
    <name evidence="7" type="ORF">GIL414_LOCUS79286</name>
</gene>
<organism evidence="6 8">
    <name type="scientific">Rotaria magnacalcarata</name>
    <dbReference type="NCBI Taxonomy" id="392030"/>
    <lineage>
        <taxon>Eukaryota</taxon>
        <taxon>Metazoa</taxon>
        <taxon>Spiralia</taxon>
        <taxon>Gnathifera</taxon>
        <taxon>Rotifera</taxon>
        <taxon>Eurotatoria</taxon>
        <taxon>Bdelloidea</taxon>
        <taxon>Philodinida</taxon>
        <taxon>Philodinidae</taxon>
        <taxon>Rotaria</taxon>
    </lineage>
</organism>
<sequence length="196" mass="21418">DTNFLDDNITANKEYEYRVSAVNEAGSGEPSESSGSIAAKPEKEKPSFDLSSLFGPLGKKEIRIKAGEPLTIDIPISGSPAPVVTWTKDGEPVQVTRDTQLDNNDVHTKLHKPSSKRLDTGKYKVHLKNDSGEDECDIDVIVLDRPGPPEGPLETTETTKDSVSLQWKPPKDNGGGDITGYIIEKCPENSDKWEKV</sequence>
<protein>
    <recommendedName>
        <fullName evidence="9">Twitchin</fullName>
    </recommendedName>
</protein>
<dbReference type="InterPro" id="IPR003599">
    <property type="entry name" value="Ig_sub"/>
</dbReference>
<dbReference type="PROSITE" id="PS50835">
    <property type="entry name" value="IG_LIKE"/>
    <property type="match status" value="1"/>
</dbReference>
<dbReference type="Proteomes" id="UP000681967">
    <property type="component" value="Unassembled WGS sequence"/>
</dbReference>
<dbReference type="InterPro" id="IPR013783">
    <property type="entry name" value="Ig-like_fold"/>
</dbReference>
<dbReference type="SUPFAM" id="SSF48726">
    <property type="entry name" value="Immunoglobulin"/>
    <property type="match status" value="1"/>
</dbReference>
<name>A0A8S3FSB1_9BILA</name>
<accession>A0A8S3FSB1</accession>
<evidence type="ECO:0000313" key="8">
    <source>
        <dbReference type="Proteomes" id="UP000681967"/>
    </source>
</evidence>
<dbReference type="CDD" id="cd00063">
    <property type="entry name" value="FN3"/>
    <property type="match status" value="1"/>
</dbReference>
<proteinExistence type="predicted"/>
<dbReference type="EMBL" id="CAJOBH010249650">
    <property type="protein sequence ID" value="CAF5135036.1"/>
    <property type="molecule type" value="Genomic_DNA"/>
</dbReference>
<dbReference type="AlphaFoldDB" id="A0A8S3FSB1"/>
<evidence type="ECO:0000313" key="7">
    <source>
        <dbReference type="EMBL" id="CAF5209425.1"/>
    </source>
</evidence>
<feature type="non-terminal residue" evidence="6">
    <location>
        <position position="1"/>
    </location>
</feature>
<feature type="compositionally biased region" description="Low complexity" evidence="3">
    <location>
        <begin position="24"/>
        <end position="39"/>
    </location>
</feature>
<feature type="region of interest" description="Disordered" evidence="3">
    <location>
        <begin position="145"/>
        <end position="182"/>
    </location>
</feature>
<feature type="domain" description="Ig-like" evidence="4">
    <location>
        <begin position="46"/>
        <end position="138"/>
    </location>
</feature>
<reference evidence="6" key="1">
    <citation type="submission" date="2021-02" db="EMBL/GenBank/DDBJ databases">
        <authorList>
            <person name="Nowell W R."/>
        </authorList>
    </citation>
    <scope>NUCLEOTIDE SEQUENCE</scope>
</reference>
<dbReference type="InterPro" id="IPR007110">
    <property type="entry name" value="Ig-like_dom"/>
</dbReference>
<dbReference type="PANTHER" id="PTHR14340">
    <property type="entry name" value="MICROFIBRIL-ASSOCIATED GLYCOPROTEIN 3"/>
    <property type="match status" value="1"/>
</dbReference>
<dbReference type="SUPFAM" id="SSF49265">
    <property type="entry name" value="Fibronectin type III"/>
    <property type="match status" value="1"/>
</dbReference>
<dbReference type="InterPro" id="IPR036116">
    <property type="entry name" value="FN3_sf"/>
</dbReference>